<keyword evidence="3" id="KW-0675">Receptor</keyword>
<accession>A0A011P294</accession>
<sequence length="325" mass="35579">MKHSPLLSSLLLALCFSTAGAVQAETVLKLGYTATNDSHYGVAANVFGEELAKRTNGRYKVQQFPSSALGGEREMIEAVQLGTQDMVITSTGPVGNFIPATRIFDIPFLFRDYTHARKVLDGQIGQEVLKKFPAKGFVGVVWLENGFRHMTNSRHPINVPADVKGLKIRTMENKVHMEAFKTMGALPTPMAMNELFTALQQGTVDGQENPVPVILSNKLYTVQDNVSLTGHVYSPALLLMSSDAWNKLSEADRKAFLEAGKLAAVANRKRVNEDEDKGIAVIKGAGVKVVEKVDIKPFREAVKPAYTVYAKEFGADAIKKIQDVQ</sequence>
<dbReference type="InterPro" id="IPR018389">
    <property type="entry name" value="DctP_fam"/>
</dbReference>
<dbReference type="AlphaFoldDB" id="A0A011P294"/>
<dbReference type="PIRSF" id="PIRSF006470">
    <property type="entry name" value="DctB"/>
    <property type="match status" value="1"/>
</dbReference>
<dbReference type="Gene3D" id="3.40.190.170">
    <property type="entry name" value="Bacterial extracellular solute-binding protein, family 7"/>
    <property type="match status" value="1"/>
</dbReference>
<organism evidence="3 4">
    <name type="scientific">Accumulibacter regalis</name>
    <dbReference type="NCBI Taxonomy" id="522306"/>
    <lineage>
        <taxon>Bacteria</taxon>
        <taxon>Pseudomonadati</taxon>
        <taxon>Pseudomonadota</taxon>
        <taxon>Betaproteobacteria</taxon>
        <taxon>Candidatus Accumulibacter</taxon>
    </lineage>
</organism>
<evidence type="ECO:0000256" key="1">
    <source>
        <dbReference type="ARBA" id="ARBA00022729"/>
    </source>
</evidence>
<dbReference type="GO" id="GO:0030246">
    <property type="term" value="F:carbohydrate binding"/>
    <property type="evidence" value="ECO:0007669"/>
    <property type="project" value="TreeGrafter"/>
</dbReference>
<dbReference type="SUPFAM" id="SSF53850">
    <property type="entry name" value="Periplasmic binding protein-like II"/>
    <property type="match status" value="1"/>
</dbReference>
<dbReference type="PANTHER" id="PTHR33376">
    <property type="match status" value="1"/>
</dbReference>
<name>A0A011P294_ACCRE</name>
<feature type="chain" id="PRO_5001461406" evidence="2">
    <location>
        <begin position="25"/>
        <end position="325"/>
    </location>
</feature>
<feature type="signal peptide" evidence="2">
    <location>
        <begin position="1"/>
        <end position="24"/>
    </location>
</feature>
<dbReference type="Pfam" id="PF03480">
    <property type="entry name" value="DctP"/>
    <property type="match status" value="1"/>
</dbReference>
<keyword evidence="4" id="KW-1185">Reference proteome</keyword>
<evidence type="ECO:0000313" key="3">
    <source>
        <dbReference type="EMBL" id="EXI89098.1"/>
    </source>
</evidence>
<dbReference type="InterPro" id="IPR038404">
    <property type="entry name" value="TRAP_DctP_sf"/>
</dbReference>
<dbReference type="CDD" id="cd13675">
    <property type="entry name" value="PBP2_TRAP_SBP_like_5"/>
    <property type="match status" value="1"/>
</dbReference>
<proteinExistence type="predicted"/>
<dbReference type="PANTHER" id="PTHR33376:SF2">
    <property type="entry name" value="DICARBOXYLATE-BINDING PERIPLASMIC PROTEIN"/>
    <property type="match status" value="1"/>
</dbReference>
<comment type="caution">
    <text evidence="3">The sequence shown here is derived from an EMBL/GenBank/DDBJ whole genome shotgun (WGS) entry which is preliminary data.</text>
</comment>
<dbReference type="Proteomes" id="UP000022141">
    <property type="component" value="Unassembled WGS sequence"/>
</dbReference>
<dbReference type="NCBIfam" id="TIGR00787">
    <property type="entry name" value="dctP"/>
    <property type="match status" value="1"/>
</dbReference>
<evidence type="ECO:0000256" key="2">
    <source>
        <dbReference type="SAM" id="SignalP"/>
    </source>
</evidence>
<reference evidence="3" key="1">
    <citation type="submission" date="2014-02" db="EMBL/GenBank/DDBJ databases">
        <title>Expanding our view of genomic diversity in Candidatus Accumulibacter clades.</title>
        <authorList>
            <person name="Skennerton C.T."/>
            <person name="Barr J.J."/>
            <person name="Slater F.R."/>
            <person name="Bond P.L."/>
            <person name="Tyson G.W."/>
        </authorList>
    </citation>
    <scope>NUCLEOTIDE SEQUENCE [LARGE SCALE GENOMIC DNA]</scope>
</reference>
<dbReference type="GO" id="GO:0055085">
    <property type="term" value="P:transmembrane transport"/>
    <property type="evidence" value="ECO:0007669"/>
    <property type="project" value="InterPro"/>
</dbReference>
<dbReference type="STRING" id="1454004.AW11_01815"/>
<evidence type="ECO:0000313" key="4">
    <source>
        <dbReference type="Proteomes" id="UP000022141"/>
    </source>
</evidence>
<dbReference type="NCBIfam" id="NF037995">
    <property type="entry name" value="TRAP_S1"/>
    <property type="match status" value="1"/>
</dbReference>
<dbReference type="GO" id="GO:0030288">
    <property type="term" value="C:outer membrane-bounded periplasmic space"/>
    <property type="evidence" value="ECO:0007669"/>
    <property type="project" value="InterPro"/>
</dbReference>
<dbReference type="PATRIC" id="fig|1454004.3.peg.1869"/>
<protein>
    <submittedName>
        <fullName evidence="3">Extracytoplasmic solute receptor protein YiaO</fullName>
    </submittedName>
</protein>
<gene>
    <name evidence="3" type="primary">yiaO_1</name>
    <name evidence="3" type="ORF">AW11_01815</name>
</gene>
<dbReference type="eggNOG" id="COG1638">
    <property type="taxonomic scope" value="Bacteria"/>
</dbReference>
<dbReference type="InterPro" id="IPR004682">
    <property type="entry name" value="TRAP_DctP"/>
</dbReference>
<dbReference type="EMBL" id="JEMY01000020">
    <property type="protein sequence ID" value="EXI89098.1"/>
    <property type="molecule type" value="Genomic_DNA"/>
</dbReference>
<keyword evidence="1 2" id="KW-0732">Signal</keyword>